<protein>
    <submittedName>
        <fullName evidence="6">Putative murein hydrolase (TIGR00659 family)</fullName>
    </submittedName>
</protein>
<dbReference type="AlphaFoldDB" id="A0A498CG57"/>
<dbReference type="RefSeq" id="WP_121441737.1">
    <property type="nucleotide sequence ID" value="NZ_RCDA01000001.1"/>
</dbReference>
<comment type="caution">
    <text evidence="6">The sequence shown here is derived from an EMBL/GenBank/DDBJ whole genome shotgun (WGS) entry which is preliminary data.</text>
</comment>
<feature type="transmembrane region" description="Helical" evidence="5">
    <location>
        <begin position="218"/>
        <end position="238"/>
    </location>
</feature>
<evidence type="ECO:0000313" key="6">
    <source>
        <dbReference type="EMBL" id="RLK51318.1"/>
    </source>
</evidence>
<feature type="transmembrane region" description="Helical" evidence="5">
    <location>
        <begin position="190"/>
        <end position="212"/>
    </location>
</feature>
<sequence>MTDELGAFWVFLSDSPLLGLTATLLAFLAATWFWERTGRHALAHPVLPAILLLMGFLWVTGIEYQTYFDGAQYIHFLLGPATVALAIPLYDHLARIRQLLVPLLVAGTVGAATAALSAVGVALALGASRETLLSLAPKSVTSPIAMGIAEKIGGLPSLTAGLVLITGTMGCITAPLVFRVLRLRDESVQGFALGVAAHGFGTAQAFGISALAGAFAGLGLGLAGILTALILPLLPLLLPG</sequence>
<gene>
    <name evidence="6" type="ORF">DFR31_1254</name>
</gene>
<accession>A0A498CG57</accession>
<evidence type="ECO:0000256" key="1">
    <source>
        <dbReference type="ARBA" id="ARBA00004141"/>
    </source>
</evidence>
<dbReference type="EMBL" id="RCDA01000001">
    <property type="protein sequence ID" value="RLK51318.1"/>
    <property type="molecule type" value="Genomic_DNA"/>
</dbReference>
<dbReference type="GO" id="GO:0016020">
    <property type="term" value="C:membrane"/>
    <property type="evidence" value="ECO:0007669"/>
    <property type="project" value="UniProtKB-SubCell"/>
</dbReference>
<comment type="subcellular location">
    <subcellularLocation>
        <location evidence="1">Membrane</location>
        <topology evidence="1">Multi-pass membrane protein</topology>
    </subcellularLocation>
</comment>
<evidence type="ECO:0000313" key="7">
    <source>
        <dbReference type="Proteomes" id="UP000275461"/>
    </source>
</evidence>
<keyword evidence="6" id="KW-0378">Hydrolase</keyword>
<dbReference type="PANTHER" id="PTHR30249:SF0">
    <property type="entry name" value="PLASTIDAL GLYCOLATE_GLYCERATE TRANSLOCATOR 1, CHLOROPLASTIC"/>
    <property type="match status" value="1"/>
</dbReference>
<keyword evidence="4 5" id="KW-0472">Membrane</keyword>
<feature type="transmembrane region" description="Helical" evidence="5">
    <location>
        <begin position="6"/>
        <end position="34"/>
    </location>
</feature>
<evidence type="ECO:0000256" key="2">
    <source>
        <dbReference type="ARBA" id="ARBA00022692"/>
    </source>
</evidence>
<feature type="transmembrane region" description="Helical" evidence="5">
    <location>
        <begin position="41"/>
        <end position="61"/>
    </location>
</feature>
<name>A0A498CG57_9GAMM</name>
<dbReference type="Proteomes" id="UP000275461">
    <property type="component" value="Unassembled WGS sequence"/>
</dbReference>
<keyword evidence="2 5" id="KW-0812">Transmembrane</keyword>
<dbReference type="PANTHER" id="PTHR30249">
    <property type="entry name" value="PUTATIVE SEROTONIN TRANSPORTER"/>
    <property type="match status" value="1"/>
</dbReference>
<keyword evidence="3 5" id="KW-1133">Transmembrane helix</keyword>
<feature type="transmembrane region" description="Helical" evidence="5">
    <location>
        <begin position="73"/>
        <end position="90"/>
    </location>
</feature>
<feature type="transmembrane region" description="Helical" evidence="5">
    <location>
        <begin position="158"/>
        <end position="178"/>
    </location>
</feature>
<dbReference type="OrthoDB" id="9811701at2"/>
<dbReference type="GO" id="GO:0016787">
    <property type="term" value="F:hydrolase activity"/>
    <property type="evidence" value="ECO:0007669"/>
    <property type="project" value="UniProtKB-KW"/>
</dbReference>
<evidence type="ECO:0000256" key="5">
    <source>
        <dbReference type="SAM" id="Phobius"/>
    </source>
</evidence>
<organism evidence="6 7">
    <name type="scientific">Alkalispirillum mobile</name>
    <dbReference type="NCBI Taxonomy" id="85925"/>
    <lineage>
        <taxon>Bacteria</taxon>
        <taxon>Pseudomonadati</taxon>
        <taxon>Pseudomonadota</taxon>
        <taxon>Gammaproteobacteria</taxon>
        <taxon>Chromatiales</taxon>
        <taxon>Ectothiorhodospiraceae</taxon>
        <taxon>Alkalispirillum</taxon>
    </lineage>
</organism>
<keyword evidence="7" id="KW-1185">Reference proteome</keyword>
<reference evidence="6 7" key="1">
    <citation type="submission" date="2018-10" db="EMBL/GenBank/DDBJ databases">
        <title>Genomic Encyclopedia of Type Strains, Phase IV (KMG-IV): sequencing the most valuable type-strain genomes for metagenomic binning, comparative biology and taxonomic classification.</title>
        <authorList>
            <person name="Goeker M."/>
        </authorList>
    </citation>
    <scope>NUCLEOTIDE SEQUENCE [LARGE SCALE GENOMIC DNA]</scope>
    <source>
        <strain evidence="6 7">DSM 12769</strain>
    </source>
</reference>
<dbReference type="Pfam" id="PF04172">
    <property type="entry name" value="LrgB"/>
    <property type="match status" value="1"/>
</dbReference>
<feature type="transmembrane region" description="Helical" evidence="5">
    <location>
        <begin position="99"/>
        <end position="125"/>
    </location>
</feature>
<proteinExistence type="predicted"/>
<evidence type="ECO:0000256" key="3">
    <source>
        <dbReference type="ARBA" id="ARBA00022989"/>
    </source>
</evidence>
<dbReference type="InterPro" id="IPR007300">
    <property type="entry name" value="CidB/LrgB"/>
</dbReference>
<evidence type="ECO:0000256" key="4">
    <source>
        <dbReference type="ARBA" id="ARBA00023136"/>
    </source>
</evidence>